<dbReference type="KEGG" id="nhy:JQS43_25130"/>
<keyword evidence="1" id="KW-0812">Transmembrane</keyword>
<dbReference type="Proteomes" id="UP000662857">
    <property type="component" value="Chromosome"/>
</dbReference>
<dbReference type="InterPro" id="IPR019251">
    <property type="entry name" value="DUF2231_TM"/>
</dbReference>
<accession>A0A895YKS5</accession>
<proteinExistence type="predicted"/>
<keyword evidence="1" id="KW-1133">Transmembrane helix</keyword>
<keyword evidence="1" id="KW-0472">Membrane</keyword>
<evidence type="ECO:0000313" key="3">
    <source>
        <dbReference type="EMBL" id="QSB14700.1"/>
    </source>
</evidence>
<dbReference type="EMBL" id="CP070499">
    <property type="protein sequence ID" value="QSB14700.1"/>
    <property type="molecule type" value="Genomic_DNA"/>
</dbReference>
<evidence type="ECO:0000259" key="2">
    <source>
        <dbReference type="Pfam" id="PF09990"/>
    </source>
</evidence>
<dbReference type="Pfam" id="PF09990">
    <property type="entry name" value="DUF2231"/>
    <property type="match status" value="1"/>
</dbReference>
<keyword evidence="4" id="KW-1185">Reference proteome</keyword>
<feature type="transmembrane region" description="Helical" evidence="1">
    <location>
        <begin position="111"/>
        <end position="130"/>
    </location>
</feature>
<name>A0A895YKS5_9ACTN</name>
<protein>
    <recommendedName>
        <fullName evidence="2">DUF2231 domain-containing protein</fullName>
    </recommendedName>
</protein>
<dbReference type="AlphaFoldDB" id="A0A895YKS5"/>
<sequence length="196" mass="20631">MSGVKRVLEKTETLERVDRPASALQRWWRRVFPDGRPLVRHLSGESAGHPLHPALVLAPAGAWISASVLDAIPGQQRAAQAMVLTGLLTAMPAAAAGAVDFRNLDQQQRRVGFVHFLANATGIVCYLASYRHRTRGSHLAGQVWGLLGLSAVGAGGALGGHLSYALGAGAYRFRPELAEAAAEAAPKAERVTAATG</sequence>
<gene>
    <name evidence="3" type="ORF">JQS43_25130</name>
</gene>
<evidence type="ECO:0000313" key="4">
    <source>
        <dbReference type="Proteomes" id="UP000662857"/>
    </source>
</evidence>
<organism evidence="3 4">
    <name type="scientific">Natronosporangium hydrolyticum</name>
    <dbReference type="NCBI Taxonomy" id="2811111"/>
    <lineage>
        <taxon>Bacteria</taxon>
        <taxon>Bacillati</taxon>
        <taxon>Actinomycetota</taxon>
        <taxon>Actinomycetes</taxon>
        <taxon>Micromonosporales</taxon>
        <taxon>Micromonosporaceae</taxon>
        <taxon>Natronosporangium</taxon>
    </lineage>
</organism>
<feature type="domain" description="DUF2231" evidence="2">
    <location>
        <begin position="48"/>
        <end position="169"/>
    </location>
</feature>
<dbReference type="RefSeq" id="WP_239676853.1">
    <property type="nucleotide sequence ID" value="NZ_CP070499.1"/>
</dbReference>
<evidence type="ECO:0000256" key="1">
    <source>
        <dbReference type="SAM" id="Phobius"/>
    </source>
</evidence>
<feature type="transmembrane region" description="Helical" evidence="1">
    <location>
        <begin position="142"/>
        <end position="166"/>
    </location>
</feature>
<reference evidence="3" key="1">
    <citation type="submission" date="2021-02" db="EMBL/GenBank/DDBJ databases">
        <title>Natrosporangium hydrolyticum gen. nov., sp. nov, a haloalkaliphilic actinobacterium from a soda solonchak soil.</title>
        <authorList>
            <person name="Sorokin D.Y."/>
            <person name="Khijniak T.V."/>
            <person name="Zakharycheva A.P."/>
            <person name="Boueva O.V."/>
            <person name="Ariskina E.V."/>
            <person name="Hahnke R.L."/>
            <person name="Bunk B."/>
            <person name="Sproer C."/>
            <person name="Schumann P."/>
            <person name="Evtushenko L.I."/>
            <person name="Kublanov I.V."/>
        </authorList>
    </citation>
    <scope>NUCLEOTIDE SEQUENCE</scope>
    <source>
        <strain evidence="3">DSM 106523</strain>
    </source>
</reference>